<proteinExistence type="predicted"/>
<evidence type="ECO:0008006" key="3">
    <source>
        <dbReference type="Google" id="ProtNLM"/>
    </source>
</evidence>
<dbReference type="InterPro" id="IPR029058">
    <property type="entry name" value="AB_hydrolase_fold"/>
</dbReference>
<keyword evidence="2" id="KW-1185">Reference proteome</keyword>
<dbReference type="AlphaFoldDB" id="A0A9X3F823"/>
<comment type="caution">
    <text evidence="1">The sequence shown here is derived from an EMBL/GenBank/DDBJ whole genome shotgun (WGS) entry which is preliminary data.</text>
</comment>
<organism evidence="1 2">
    <name type="scientific">Nannocystis pusilla</name>
    <dbReference type="NCBI Taxonomy" id="889268"/>
    <lineage>
        <taxon>Bacteria</taxon>
        <taxon>Pseudomonadati</taxon>
        <taxon>Myxococcota</taxon>
        <taxon>Polyangia</taxon>
        <taxon>Nannocystales</taxon>
        <taxon>Nannocystaceae</taxon>
        <taxon>Nannocystis</taxon>
    </lineage>
</organism>
<sequence>MPLRPAQAALHRRTRRPDPPAVAGWCRAHLPRLEVVELGHGLHFVQEDHPHAIGRGLADWLSRLPA</sequence>
<dbReference type="Gene3D" id="3.40.50.1820">
    <property type="entry name" value="alpha/beta hydrolase"/>
    <property type="match status" value="1"/>
</dbReference>
<gene>
    <name evidence="1" type="ORF">OV079_49770</name>
</gene>
<reference evidence="1" key="1">
    <citation type="submission" date="2022-11" db="EMBL/GenBank/DDBJ databases">
        <title>Minimal conservation of predation-associated metabolite biosynthetic gene clusters underscores biosynthetic potential of Myxococcota including descriptions for ten novel species: Archangium lansinium sp. nov., Myxococcus landrumus sp. nov., Nannocystis bai.</title>
        <authorList>
            <person name="Ahearne A."/>
            <person name="Stevens C."/>
            <person name="Phillips K."/>
        </authorList>
    </citation>
    <scope>NUCLEOTIDE SEQUENCE</scope>
    <source>
        <strain evidence="1">Na p29</strain>
    </source>
</reference>
<protein>
    <recommendedName>
        <fullName evidence="3">Haloalkane dehalogenase</fullName>
    </recommendedName>
</protein>
<evidence type="ECO:0000313" key="2">
    <source>
        <dbReference type="Proteomes" id="UP001150924"/>
    </source>
</evidence>
<dbReference type="Proteomes" id="UP001150924">
    <property type="component" value="Unassembled WGS sequence"/>
</dbReference>
<dbReference type="EMBL" id="JAPNKE010000002">
    <property type="protein sequence ID" value="MCY1013488.1"/>
    <property type="molecule type" value="Genomic_DNA"/>
</dbReference>
<dbReference type="RefSeq" id="WP_267777481.1">
    <property type="nucleotide sequence ID" value="NZ_JAPNKE010000002.1"/>
</dbReference>
<dbReference type="SUPFAM" id="SSF53474">
    <property type="entry name" value="alpha/beta-Hydrolases"/>
    <property type="match status" value="1"/>
</dbReference>
<accession>A0A9X3F823</accession>
<evidence type="ECO:0000313" key="1">
    <source>
        <dbReference type="EMBL" id="MCY1013488.1"/>
    </source>
</evidence>
<name>A0A9X3F823_9BACT</name>